<feature type="domain" description="Core Histone H2A/H2B/H3" evidence="9">
    <location>
        <begin position="105"/>
        <end position="192"/>
    </location>
</feature>
<dbReference type="InterPro" id="IPR000164">
    <property type="entry name" value="Histone_H3/CENP-A"/>
</dbReference>
<keyword evidence="5" id="KW-0238">DNA-binding</keyword>
<dbReference type="CDD" id="cd22911">
    <property type="entry name" value="HFD_H3"/>
    <property type="match status" value="1"/>
</dbReference>
<dbReference type="GO" id="GO:0030527">
    <property type="term" value="F:structural constituent of chromatin"/>
    <property type="evidence" value="ECO:0007669"/>
    <property type="project" value="InterPro"/>
</dbReference>
<evidence type="ECO:0000256" key="7">
    <source>
        <dbReference type="ARBA" id="ARBA00023269"/>
    </source>
</evidence>
<protein>
    <recommendedName>
        <fullName evidence="9">Core Histone H2A/H2B/H3 domain-containing protein</fullName>
    </recommendedName>
</protein>
<keyword evidence="4" id="KW-0158">Chromosome</keyword>
<dbReference type="FunFam" id="1.10.20.10:FF:000085">
    <property type="entry name" value="Histone H3.2"/>
    <property type="match status" value="1"/>
</dbReference>
<dbReference type="OrthoDB" id="420022at2759"/>
<dbReference type="Pfam" id="PF00125">
    <property type="entry name" value="Histone"/>
    <property type="match status" value="1"/>
</dbReference>
<name>A0A8J2K1E7_9HEXA</name>
<organism evidence="10 11">
    <name type="scientific">Allacma fusca</name>
    <dbReference type="NCBI Taxonomy" id="39272"/>
    <lineage>
        <taxon>Eukaryota</taxon>
        <taxon>Metazoa</taxon>
        <taxon>Ecdysozoa</taxon>
        <taxon>Arthropoda</taxon>
        <taxon>Hexapoda</taxon>
        <taxon>Collembola</taxon>
        <taxon>Symphypleona</taxon>
        <taxon>Sminthuridae</taxon>
        <taxon>Allacma</taxon>
    </lineage>
</organism>
<proteinExistence type="inferred from homology"/>
<keyword evidence="11" id="KW-1185">Reference proteome</keyword>
<dbReference type="GO" id="GO:0003677">
    <property type="term" value="F:DNA binding"/>
    <property type="evidence" value="ECO:0007669"/>
    <property type="project" value="UniProtKB-KW"/>
</dbReference>
<dbReference type="PANTHER" id="PTHR45810">
    <property type="entry name" value="HISTONE H3.2"/>
    <property type="match status" value="1"/>
</dbReference>
<gene>
    <name evidence="10" type="ORF">AFUS01_LOCUS18079</name>
</gene>
<evidence type="ECO:0000256" key="2">
    <source>
        <dbReference type="ARBA" id="ARBA00004286"/>
    </source>
</evidence>
<evidence type="ECO:0000313" key="11">
    <source>
        <dbReference type="Proteomes" id="UP000708208"/>
    </source>
</evidence>
<evidence type="ECO:0000256" key="6">
    <source>
        <dbReference type="ARBA" id="ARBA00023242"/>
    </source>
</evidence>
<dbReference type="PROSITE" id="PS00959">
    <property type="entry name" value="HISTONE_H3_2"/>
    <property type="match status" value="1"/>
</dbReference>
<feature type="compositionally biased region" description="Polar residues" evidence="8">
    <location>
        <begin position="75"/>
        <end position="84"/>
    </location>
</feature>
<keyword evidence="7" id="KW-0544">Nucleosome core</keyword>
<dbReference type="GO" id="GO:0005634">
    <property type="term" value="C:nucleus"/>
    <property type="evidence" value="ECO:0007669"/>
    <property type="project" value="UniProtKB-SubCell"/>
</dbReference>
<feature type="compositionally biased region" description="Low complexity" evidence="8">
    <location>
        <begin position="33"/>
        <end position="56"/>
    </location>
</feature>
<evidence type="ECO:0000256" key="8">
    <source>
        <dbReference type="SAM" id="MobiDB-lite"/>
    </source>
</evidence>
<evidence type="ECO:0000256" key="1">
    <source>
        <dbReference type="ARBA" id="ARBA00004123"/>
    </source>
</evidence>
<feature type="compositionally biased region" description="Basic residues" evidence="8">
    <location>
        <begin position="1"/>
        <end position="21"/>
    </location>
</feature>
<feature type="compositionally biased region" description="Basic residues" evidence="8">
    <location>
        <begin position="64"/>
        <end position="74"/>
    </location>
</feature>
<evidence type="ECO:0000256" key="3">
    <source>
        <dbReference type="ARBA" id="ARBA00010343"/>
    </source>
</evidence>
<dbReference type="SMART" id="SM00428">
    <property type="entry name" value="H3"/>
    <property type="match status" value="1"/>
</dbReference>
<feature type="compositionally biased region" description="Basic and acidic residues" evidence="8">
    <location>
        <begin position="22"/>
        <end position="31"/>
    </location>
</feature>
<dbReference type="Proteomes" id="UP000708208">
    <property type="component" value="Unassembled WGS sequence"/>
</dbReference>
<accession>A0A8J2K1E7</accession>
<keyword evidence="6" id="KW-0539">Nucleus</keyword>
<dbReference type="GO" id="GO:0000786">
    <property type="term" value="C:nucleosome"/>
    <property type="evidence" value="ECO:0007669"/>
    <property type="project" value="UniProtKB-KW"/>
</dbReference>
<sequence length="198" mass="22416">MVRRQVKRQILGHRVGNRVKTKPTEQEKVSEIAESSDSALATTSSSKSSSATPTRSNIALKATAPKKRDRRKLNNSKQVQPPRSSSRKVQKIQPEIQKQRYRPPSHALKEIRVYQTTTRLLIPRIPFQRLVRDITWAVTGAADIRYQGLALTALHEAAESFIVGLFEDSYLLSLHAKRVTLMDRDLQLALRIRGNKGL</sequence>
<dbReference type="InterPro" id="IPR007125">
    <property type="entry name" value="H2A/H2B/H3"/>
</dbReference>
<comment type="caution">
    <text evidence="10">The sequence shown here is derived from an EMBL/GenBank/DDBJ whole genome shotgun (WGS) entry which is preliminary data.</text>
</comment>
<comment type="similarity">
    <text evidence="3">Belongs to the histone H3 family.</text>
</comment>
<comment type="subcellular location">
    <subcellularLocation>
        <location evidence="2">Chromosome</location>
    </subcellularLocation>
    <subcellularLocation>
        <location evidence="1">Nucleus</location>
    </subcellularLocation>
</comment>
<dbReference type="EMBL" id="CAJVCH010177209">
    <property type="protein sequence ID" value="CAG7729359.1"/>
    <property type="molecule type" value="Genomic_DNA"/>
</dbReference>
<dbReference type="AlphaFoldDB" id="A0A8J2K1E7"/>
<reference evidence="10" key="1">
    <citation type="submission" date="2021-06" db="EMBL/GenBank/DDBJ databases">
        <authorList>
            <person name="Hodson N. C."/>
            <person name="Mongue J. A."/>
            <person name="Jaron S. K."/>
        </authorList>
    </citation>
    <scope>NUCLEOTIDE SEQUENCE</scope>
</reference>
<evidence type="ECO:0000256" key="5">
    <source>
        <dbReference type="ARBA" id="ARBA00023125"/>
    </source>
</evidence>
<evidence type="ECO:0000259" key="9">
    <source>
        <dbReference type="Pfam" id="PF00125"/>
    </source>
</evidence>
<evidence type="ECO:0000313" key="10">
    <source>
        <dbReference type="EMBL" id="CAG7729359.1"/>
    </source>
</evidence>
<evidence type="ECO:0000256" key="4">
    <source>
        <dbReference type="ARBA" id="ARBA00022454"/>
    </source>
</evidence>
<feature type="region of interest" description="Disordered" evidence="8">
    <location>
        <begin position="1"/>
        <end position="100"/>
    </location>
</feature>